<sequence length="29" mass="3231">MYPNSASFSVTSSLGFVRAILIPFRSRLL</sequence>
<reference evidence="1" key="2">
    <citation type="journal article" date="2015" name="Data Brief">
        <title>Shoot transcriptome of the giant reed, Arundo donax.</title>
        <authorList>
            <person name="Barrero R.A."/>
            <person name="Guerrero F.D."/>
            <person name="Moolhuijzen P."/>
            <person name="Goolsby J.A."/>
            <person name="Tidwell J."/>
            <person name="Bellgard S.E."/>
            <person name="Bellgard M.I."/>
        </authorList>
    </citation>
    <scope>NUCLEOTIDE SEQUENCE</scope>
    <source>
        <tissue evidence="1">Shoot tissue taken approximately 20 cm above the soil surface</tissue>
    </source>
</reference>
<name>A0A0A9H7S0_ARUDO</name>
<accession>A0A0A9H7S0</accession>
<evidence type="ECO:0000313" key="1">
    <source>
        <dbReference type="EMBL" id="JAE31849.1"/>
    </source>
</evidence>
<proteinExistence type="predicted"/>
<dbReference type="EMBL" id="GBRH01166047">
    <property type="protein sequence ID" value="JAE31849.1"/>
    <property type="molecule type" value="Transcribed_RNA"/>
</dbReference>
<protein>
    <submittedName>
        <fullName evidence="1">Uncharacterized protein</fullName>
    </submittedName>
</protein>
<dbReference type="AlphaFoldDB" id="A0A0A9H7S0"/>
<organism evidence="1">
    <name type="scientific">Arundo donax</name>
    <name type="common">Giant reed</name>
    <name type="synonym">Donax arundinaceus</name>
    <dbReference type="NCBI Taxonomy" id="35708"/>
    <lineage>
        <taxon>Eukaryota</taxon>
        <taxon>Viridiplantae</taxon>
        <taxon>Streptophyta</taxon>
        <taxon>Embryophyta</taxon>
        <taxon>Tracheophyta</taxon>
        <taxon>Spermatophyta</taxon>
        <taxon>Magnoliopsida</taxon>
        <taxon>Liliopsida</taxon>
        <taxon>Poales</taxon>
        <taxon>Poaceae</taxon>
        <taxon>PACMAD clade</taxon>
        <taxon>Arundinoideae</taxon>
        <taxon>Arundineae</taxon>
        <taxon>Arundo</taxon>
    </lineage>
</organism>
<reference evidence="1" key="1">
    <citation type="submission" date="2014-09" db="EMBL/GenBank/DDBJ databases">
        <authorList>
            <person name="Magalhaes I.L.F."/>
            <person name="Oliveira U."/>
            <person name="Santos F.R."/>
            <person name="Vidigal T.H.D.A."/>
            <person name="Brescovit A.D."/>
            <person name="Santos A.J."/>
        </authorList>
    </citation>
    <scope>NUCLEOTIDE SEQUENCE</scope>
    <source>
        <tissue evidence="1">Shoot tissue taken approximately 20 cm above the soil surface</tissue>
    </source>
</reference>